<evidence type="ECO:0000259" key="1">
    <source>
        <dbReference type="Pfam" id="PF18765"/>
    </source>
</evidence>
<dbReference type="InterPro" id="IPR041633">
    <property type="entry name" value="Polbeta"/>
</dbReference>
<dbReference type="EMBL" id="CP024955">
    <property type="protein sequence ID" value="ATY83863.1"/>
    <property type="molecule type" value="Genomic_DNA"/>
</dbReference>
<organism evidence="2 3">
    <name type="scientific">Kyrpidia spormannii</name>
    <dbReference type="NCBI Taxonomy" id="2055160"/>
    <lineage>
        <taxon>Bacteria</taxon>
        <taxon>Bacillati</taxon>
        <taxon>Bacillota</taxon>
        <taxon>Bacilli</taxon>
        <taxon>Bacillales</taxon>
        <taxon>Alicyclobacillaceae</taxon>
        <taxon>Kyrpidia</taxon>
    </lineage>
</organism>
<accession>A0A2K8N2X5</accession>
<dbReference type="AlphaFoldDB" id="A0A2K8N2X5"/>
<name>A0A2K8N2X5_9BACL</name>
<dbReference type="GO" id="GO:0016740">
    <property type="term" value="F:transferase activity"/>
    <property type="evidence" value="ECO:0007669"/>
    <property type="project" value="UniProtKB-KW"/>
</dbReference>
<protein>
    <submittedName>
        <fullName evidence="2">Nucleotidyltransferase domain-containing protein</fullName>
    </submittedName>
</protein>
<dbReference type="OrthoDB" id="9803106at2"/>
<dbReference type="KEGG" id="kyr:CVV65_01830"/>
<dbReference type="RefSeq" id="WP_100666700.1">
    <property type="nucleotide sequence ID" value="NZ_CP024955.1"/>
</dbReference>
<evidence type="ECO:0000313" key="3">
    <source>
        <dbReference type="Proteomes" id="UP000231932"/>
    </source>
</evidence>
<keyword evidence="2" id="KW-0808">Transferase</keyword>
<dbReference type="SUPFAM" id="SSF81301">
    <property type="entry name" value="Nucleotidyltransferase"/>
    <property type="match status" value="1"/>
</dbReference>
<dbReference type="Proteomes" id="UP000231932">
    <property type="component" value="Chromosome"/>
</dbReference>
<sequence length="111" mass="12691">MFMDRFGIGDRLLQDIVAVLSGNERVERAAVYGSRARGDYRRSSDIDICLYGDKLTARDVNLLQDAFEQLRTALRFDVVHYQRVSNPSLKQAIDREGVQIYVNQSGLRKIP</sequence>
<dbReference type="InterPro" id="IPR043519">
    <property type="entry name" value="NT_sf"/>
</dbReference>
<keyword evidence="3" id="KW-1185">Reference proteome</keyword>
<dbReference type="CDD" id="cd05403">
    <property type="entry name" value="NT_KNTase_like"/>
    <property type="match status" value="1"/>
</dbReference>
<proteinExistence type="predicted"/>
<dbReference type="Pfam" id="PF18765">
    <property type="entry name" value="Polbeta"/>
    <property type="match status" value="1"/>
</dbReference>
<dbReference type="Gene3D" id="3.30.460.10">
    <property type="entry name" value="Beta Polymerase, domain 2"/>
    <property type="match status" value="1"/>
</dbReference>
<reference evidence="3" key="1">
    <citation type="submission" date="2017-11" db="EMBL/GenBank/DDBJ databases">
        <title>Complete Genome Sequence of Kyrpidia sp. Strain EA-1, a thermophilic, hydrogen-oxidizing Bacterium, isolated from the Azores.</title>
        <authorList>
            <person name="Reiner J.E."/>
            <person name="Lapp C.J."/>
            <person name="Bunk B."/>
            <person name="Gescher J."/>
        </authorList>
    </citation>
    <scope>NUCLEOTIDE SEQUENCE [LARGE SCALE GENOMIC DNA]</scope>
    <source>
        <strain evidence="3">EA-1</strain>
    </source>
</reference>
<gene>
    <name evidence="2" type="ORF">CVV65_01830</name>
</gene>
<feature type="domain" description="Polymerase beta nucleotidyltransferase" evidence="1">
    <location>
        <begin position="14"/>
        <end position="104"/>
    </location>
</feature>
<evidence type="ECO:0000313" key="2">
    <source>
        <dbReference type="EMBL" id="ATY83863.1"/>
    </source>
</evidence>